<gene>
    <name evidence="2" type="ORF">HPP92_019766</name>
</gene>
<dbReference type="Proteomes" id="UP000636800">
    <property type="component" value="Chromosome 10"/>
</dbReference>
<reference evidence="2 3" key="1">
    <citation type="journal article" date="2020" name="Nat. Food">
        <title>A phased Vanilla planifolia genome enables genetic improvement of flavour and production.</title>
        <authorList>
            <person name="Hasing T."/>
            <person name="Tang H."/>
            <person name="Brym M."/>
            <person name="Khazi F."/>
            <person name="Huang T."/>
            <person name="Chambers A.H."/>
        </authorList>
    </citation>
    <scope>NUCLEOTIDE SEQUENCE [LARGE SCALE GENOMIC DNA]</scope>
    <source>
        <tissue evidence="2">Leaf</tissue>
    </source>
</reference>
<comment type="caution">
    <text evidence="2">The sequence shown here is derived from an EMBL/GenBank/DDBJ whole genome shotgun (WGS) entry which is preliminary data.</text>
</comment>
<sequence length="82" mass="8940">MWTVLLAGLWLHLPCPRVLVTPNFDTLASLALPISAFSSSVSRPSSFVSVAQIPWWGGGGELAGHYAWNVNMHFPSIFCNVI</sequence>
<evidence type="ECO:0008006" key="4">
    <source>
        <dbReference type="Google" id="ProtNLM"/>
    </source>
</evidence>
<evidence type="ECO:0000256" key="1">
    <source>
        <dbReference type="SAM" id="SignalP"/>
    </source>
</evidence>
<feature type="signal peptide" evidence="1">
    <location>
        <begin position="1"/>
        <end position="20"/>
    </location>
</feature>
<protein>
    <recommendedName>
        <fullName evidence="4">Secreted protein</fullName>
    </recommendedName>
</protein>
<dbReference type="EMBL" id="JADCNL010000010">
    <property type="protein sequence ID" value="KAG0463697.1"/>
    <property type="molecule type" value="Genomic_DNA"/>
</dbReference>
<evidence type="ECO:0000313" key="3">
    <source>
        <dbReference type="Proteomes" id="UP000636800"/>
    </source>
</evidence>
<organism evidence="2 3">
    <name type="scientific">Vanilla planifolia</name>
    <name type="common">Vanilla</name>
    <dbReference type="NCBI Taxonomy" id="51239"/>
    <lineage>
        <taxon>Eukaryota</taxon>
        <taxon>Viridiplantae</taxon>
        <taxon>Streptophyta</taxon>
        <taxon>Embryophyta</taxon>
        <taxon>Tracheophyta</taxon>
        <taxon>Spermatophyta</taxon>
        <taxon>Magnoliopsida</taxon>
        <taxon>Liliopsida</taxon>
        <taxon>Asparagales</taxon>
        <taxon>Orchidaceae</taxon>
        <taxon>Vanilloideae</taxon>
        <taxon>Vanilleae</taxon>
        <taxon>Vanilla</taxon>
    </lineage>
</organism>
<dbReference type="OrthoDB" id="49016at2759"/>
<dbReference type="AlphaFoldDB" id="A0A835Q6C5"/>
<keyword evidence="1" id="KW-0732">Signal</keyword>
<feature type="chain" id="PRO_5032603454" description="Secreted protein" evidence="1">
    <location>
        <begin position="21"/>
        <end position="82"/>
    </location>
</feature>
<evidence type="ECO:0000313" key="2">
    <source>
        <dbReference type="EMBL" id="KAG0463697.1"/>
    </source>
</evidence>
<proteinExistence type="predicted"/>
<name>A0A835Q6C5_VANPL</name>
<keyword evidence="3" id="KW-1185">Reference proteome</keyword>
<accession>A0A835Q6C5</accession>